<sequence length="484" mass="51887">MRLSWPFQRFFVKLSLNDIDSLIAAAEACFFSVRQAAYPDSWSFRFSTRSRSRRAVCQIADSSNGSPSNPRAAIARSNNDAVVDHRRMQGRGGGPSAIASLCLCPASPATSLRSGSPLARCQKPSASGPGRGSGQDRTLERCRRRAGFQPCEHPVEEPKPPPSVAHRATEASAAGSSGPVAVKGQALKAVHLSPAALFSAQRGHDWKLSNANACSAPREQGIDGRDKRGRAVRPDYIASLAFSHETCLPKPSGNDCCRLRPDERLEMVERVLIVGLILNSRAHATGSMRVSRSGTGSSGGRDQHEQPIRRLIDFGVGSAAHCCIDRGAKEEGWLLRRAIRKSSAGYTPSVAKSATRSSARLEGISLRLRSAAPLFSLPDAISGHGASRCLSGEERGSSMGATDRANISWVSASRSGQYRPISLASRMSVSLAFTFIRSDASRRWQRSAGSNPLTPRPQRASTGILAQEHGGRIGVFGRGDRRVP</sequence>
<feature type="region of interest" description="Disordered" evidence="1">
    <location>
        <begin position="444"/>
        <end position="463"/>
    </location>
</feature>
<keyword evidence="3" id="KW-1185">Reference proteome</keyword>
<evidence type="ECO:0000313" key="3">
    <source>
        <dbReference type="Proteomes" id="UP000597762"/>
    </source>
</evidence>
<proteinExistence type="predicted"/>
<feature type="region of interest" description="Disordered" evidence="1">
    <location>
        <begin position="110"/>
        <end position="179"/>
    </location>
</feature>
<dbReference type="EMBL" id="CAHIKZ030004534">
    <property type="protein sequence ID" value="CAE1311880.1"/>
    <property type="molecule type" value="Genomic_DNA"/>
</dbReference>
<accession>A0A812DVN8</accession>
<evidence type="ECO:0000313" key="2">
    <source>
        <dbReference type="EMBL" id="CAE1311880.1"/>
    </source>
</evidence>
<evidence type="ECO:0000256" key="1">
    <source>
        <dbReference type="SAM" id="MobiDB-lite"/>
    </source>
</evidence>
<name>A0A812DVN8_ACAPH</name>
<feature type="region of interest" description="Disordered" evidence="1">
    <location>
        <begin position="287"/>
        <end position="306"/>
    </location>
</feature>
<protein>
    <submittedName>
        <fullName evidence="2">Uncharacterized protein</fullName>
    </submittedName>
</protein>
<gene>
    <name evidence="2" type="ORF">SPHA_63209</name>
</gene>
<comment type="caution">
    <text evidence="2">The sequence shown here is derived from an EMBL/GenBank/DDBJ whole genome shotgun (WGS) entry which is preliminary data.</text>
</comment>
<dbReference type="Proteomes" id="UP000597762">
    <property type="component" value="Unassembled WGS sequence"/>
</dbReference>
<dbReference type="AlphaFoldDB" id="A0A812DVN8"/>
<reference evidence="2" key="1">
    <citation type="submission" date="2021-01" db="EMBL/GenBank/DDBJ databases">
        <authorList>
            <person name="Li R."/>
            <person name="Bekaert M."/>
        </authorList>
    </citation>
    <scope>NUCLEOTIDE SEQUENCE</scope>
    <source>
        <strain evidence="2">Farmed</strain>
    </source>
</reference>
<organism evidence="2 3">
    <name type="scientific">Acanthosepion pharaonis</name>
    <name type="common">Pharaoh cuttlefish</name>
    <name type="synonym">Sepia pharaonis</name>
    <dbReference type="NCBI Taxonomy" id="158019"/>
    <lineage>
        <taxon>Eukaryota</taxon>
        <taxon>Metazoa</taxon>
        <taxon>Spiralia</taxon>
        <taxon>Lophotrochozoa</taxon>
        <taxon>Mollusca</taxon>
        <taxon>Cephalopoda</taxon>
        <taxon>Coleoidea</taxon>
        <taxon>Decapodiformes</taxon>
        <taxon>Sepiida</taxon>
        <taxon>Sepiina</taxon>
        <taxon>Sepiidae</taxon>
        <taxon>Acanthosepion</taxon>
    </lineage>
</organism>